<gene>
    <name evidence="1" type="ORF">HV823_12620</name>
</gene>
<dbReference type="Proteomes" id="UP000659172">
    <property type="component" value="Unassembled WGS sequence"/>
</dbReference>
<dbReference type="EMBL" id="JABXYK010000006">
    <property type="protein sequence ID" value="NVP56096.1"/>
    <property type="molecule type" value="Genomic_DNA"/>
</dbReference>
<protein>
    <submittedName>
        <fullName evidence="1">Uncharacterized protein</fullName>
    </submittedName>
</protein>
<evidence type="ECO:0000313" key="1">
    <source>
        <dbReference type="EMBL" id="NVP56096.1"/>
    </source>
</evidence>
<sequence length="138" mass="15045">MDVIGRDETGSIKIVIEGIALFVPDDPGNRHRQMIAEWEAEGNTIPPYQPAPVAPPSITRRQMLLGLLSIGITEAMVEAEISEICDPIADPVEHAALMIEWRAAGTIERDHPLVTDLAGAFELPAEQVDALWIWASAL</sequence>
<proteinExistence type="predicted"/>
<dbReference type="RefSeq" id="WP_176950063.1">
    <property type="nucleotide sequence ID" value="NZ_JABXYK010000006.1"/>
</dbReference>
<accession>A0ABX2QFG3</accession>
<organism evidence="1 2">
    <name type="scientific">Mycoplana rhizolycopersici</name>
    <dbReference type="NCBI Taxonomy" id="2746702"/>
    <lineage>
        <taxon>Bacteria</taxon>
        <taxon>Pseudomonadati</taxon>
        <taxon>Pseudomonadota</taxon>
        <taxon>Alphaproteobacteria</taxon>
        <taxon>Hyphomicrobiales</taxon>
        <taxon>Rhizobiaceae</taxon>
        <taxon>Mycoplana</taxon>
    </lineage>
</organism>
<evidence type="ECO:0000313" key="2">
    <source>
        <dbReference type="Proteomes" id="UP000659172"/>
    </source>
</evidence>
<name>A0ABX2QFG3_9HYPH</name>
<comment type="caution">
    <text evidence="1">The sequence shown here is derived from an EMBL/GenBank/DDBJ whole genome shotgun (WGS) entry which is preliminary data.</text>
</comment>
<reference evidence="1 2" key="1">
    <citation type="submission" date="2020-06" db="EMBL/GenBank/DDBJ databases">
        <title>Rhizobium sp.nov. isolated from the tomato plant.</title>
        <authorList>
            <person name="Thin K.K."/>
            <person name="Zhang X."/>
            <person name="He S."/>
        </authorList>
    </citation>
    <scope>NUCLEOTIDE SEQUENCE [LARGE SCALE GENOMIC DNA]</scope>
    <source>
        <strain evidence="1 2">DBTS2</strain>
    </source>
</reference>
<keyword evidence="2" id="KW-1185">Reference proteome</keyword>